<keyword evidence="4 8" id="KW-0805">Transcription regulation</keyword>
<evidence type="ECO:0000259" key="9">
    <source>
        <dbReference type="PROSITE" id="PS51745"/>
    </source>
</evidence>
<dbReference type="RefSeq" id="XP_016678462.2">
    <property type="nucleotide sequence ID" value="XM_016822973.2"/>
</dbReference>
<dbReference type="GO" id="GO:0006355">
    <property type="term" value="P:regulation of DNA-templated transcription"/>
    <property type="evidence" value="ECO:0007669"/>
    <property type="project" value="InterPro"/>
</dbReference>
<evidence type="ECO:0000313" key="11">
    <source>
        <dbReference type="RefSeq" id="XP_016678462.2"/>
    </source>
</evidence>
<proteinExistence type="inferred from homology"/>
<reference evidence="11" key="2">
    <citation type="submission" date="2025-08" db="UniProtKB">
        <authorList>
            <consortium name="RefSeq"/>
        </authorList>
    </citation>
    <scope>IDENTIFICATION</scope>
</reference>
<dbReference type="InterPro" id="IPR033389">
    <property type="entry name" value="AUX/IAA_dom"/>
</dbReference>
<keyword evidence="5 8" id="KW-0804">Transcription</keyword>
<gene>
    <name evidence="11" type="primary">LOC107897494</name>
</gene>
<dbReference type="GO" id="GO:0009734">
    <property type="term" value="P:auxin-activated signaling pathway"/>
    <property type="evidence" value="ECO:0007669"/>
    <property type="project" value="UniProtKB-UniRule"/>
</dbReference>
<evidence type="ECO:0000256" key="5">
    <source>
        <dbReference type="ARBA" id="ARBA00023163"/>
    </source>
</evidence>
<dbReference type="Gene3D" id="3.10.20.90">
    <property type="entry name" value="Phosphatidylinositol 3-kinase Catalytic Subunit, Chain A, domain 1"/>
    <property type="match status" value="1"/>
</dbReference>
<evidence type="ECO:0000256" key="4">
    <source>
        <dbReference type="ARBA" id="ARBA00023015"/>
    </source>
</evidence>
<evidence type="ECO:0000313" key="10">
    <source>
        <dbReference type="Proteomes" id="UP000818029"/>
    </source>
</evidence>
<comment type="subcellular location">
    <subcellularLocation>
        <location evidence="1 8">Nucleus</location>
    </subcellularLocation>
</comment>
<keyword evidence="3 8" id="KW-0678">Repressor</keyword>
<dbReference type="GeneID" id="107897494"/>
<dbReference type="Pfam" id="PF02309">
    <property type="entry name" value="AUX_IAA"/>
    <property type="match status" value="1"/>
</dbReference>
<protein>
    <recommendedName>
        <fullName evidence="8">Auxin-responsive protein</fullName>
    </recommendedName>
</protein>
<name>A0A1U8IJZ8_GOSHI</name>
<dbReference type="InterPro" id="IPR003311">
    <property type="entry name" value="AUX_IAA"/>
</dbReference>
<dbReference type="AlphaFoldDB" id="A0A1U8IJZ8"/>
<evidence type="ECO:0000256" key="2">
    <source>
        <dbReference type="ARBA" id="ARBA00006728"/>
    </source>
</evidence>
<evidence type="ECO:0000256" key="6">
    <source>
        <dbReference type="ARBA" id="ARBA00023242"/>
    </source>
</evidence>
<dbReference type="STRING" id="3635.A0A1U8IJZ8"/>
<comment type="subunit">
    <text evidence="8">Homodimers and heterodimers.</text>
</comment>
<feature type="domain" description="PB1" evidence="9">
    <location>
        <begin position="170"/>
        <end position="258"/>
    </location>
</feature>
<evidence type="ECO:0000256" key="3">
    <source>
        <dbReference type="ARBA" id="ARBA00022491"/>
    </source>
</evidence>
<dbReference type="Proteomes" id="UP000818029">
    <property type="component" value="Chromosome A10"/>
</dbReference>
<evidence type="ECO:0000256" key="1">
    <source>
        <dbReference type="ARBA" id="ARBA00004123"/>
    </source>
</evidence>
<accession>A0A1U8IJZ8</accession>
<keyword evidence="6 8" id="KW-0539">Nucleus</keyword>
<dbReference type="SUPFAM" id="SSF54277">
    <property type="entry name" value="CAD &amp; PB1 domains"/>
    <property type="match status" value="1"/>
</dbReference>
<dbReference type="GO" id="GO:0005634">
    <property type="term" value="C:nucleus"/>
    <property type="evidence" value="ECO:0007669"/>
    <property type="project" value="UniProtKB-SubCell"/>
</dbReference>
<sequence>MFRSFTGKTIKRGFFHTLMCETCSMERSSENISSSSVEYIEEKTRKTSLNLKRTELRLGLPGSHSPDRKVCLFGKDLESNDTSNGFGVTTLKKLGFGAKRGFSYAIDGPNEKWVFPCDEKNLVPLANDHFSAPSTKAELVGWQPVGSFRENKKASNFAKKSDETSGGGGRLYVKVSIDGAPYLRNVDLKTYNNHVELSSALERIFSCFTIGECSGKGVAIGCEYVVTYEDKDGDWMLVGDVPWRMFTNSCLRLRIMKGSETLGLGIPFTSLYPKYSHIFSLS</sequence>
<comment type="similarity">
    <text evidence="2 8">Belongs to the Aux/IAA family.</text>
</comment>
<dbReference type="KEGG" id="ghi:107897494"/>
<reference evidence="10" key="1">
    <citation type="journal article" date="2020" name="Nat. Genet.">
        <title>Genomic diversifications of five Gossypium allopolyploid species and their impact on cotton improvement.</title>
        <authorList>
            <person name="Chen Z.J."/>
            <person name="Sreedasyam A."/>
            <person name="Ando A."/>
            <person name="Song Q."/>
            <person name="De Santiago L.M."/>
            <person name="Hulse-Kemp A.M."/>
            <person name="Ding M."/>
            <person name="Ye W."/>
            <person name="Kirkbride R.C."/>
            <person name="Jenkins J."/>
            <person name="Plott C."/>
            <person name="Lovell J."/>
            <person name="Lin Y.M."/>
            <person name="Vaughn R."/>
            <person name="Liu B."/>
            <person name="Simpson S."/>
            <person name="Scheffler B.E."/>
            <person name="Wen L."/>
            <person name="Saski C.A."/>
            <person name="Grover C.E."/>
            <person name="Hu G."/>
            <person name="Conover J.L."/>
            <person name="Carlson J.W."/>
            <person name="Shu S."/>
            <person name="Boston L.B."/>
            <person name="Williams M."/>
            <person name="Peterson D.G."/>
            <person name="McGee K."/>
            <person name="Jones D.C."/>
            <person name="Wendel J.F."/>
            <person name="Stelly D.M."/>
            <person name="Grimwood J."/>
            <person name="Schmutz J."/>
        </authorList>
    </citation>
    <scope>NUCLEOTIDE SEQUENCE [LARGE SCALE GENOMIC DNA]</scope>
    <source>
        <strain evidence="10">cv. TM-1</strain>
    </source>
</reference>
<keyword evidence="10" id="KW-1185">Reference proteome</keyword>
<evidence type="ECO:0000256" key="8">
    <source>
        <dbReference type="RuleBase" id="RU004549"/>
    </source>
</evidence>
<dbReference type="PANTHER" id="PTHR31734">
    <property type="entry name" value="AUXIN-RESPONSIVE PROTEIN IAA17"/>
    <property type="match status" value="1"/>
</dbReference>
<organism evidence="10 11">
    <name type="scientific">Gossypium hirsutum</name>
    <name type="common">Upland cotton</name>
    <name type="synonym">Gossypium mexicanum</name>
    <dbReference type="NCBI Taxonomy" id="3635"/>
    <lineage>
        <taxon>Eukaryota</taxon>
        <taxon>Viridiplantae</taxon>
        <taxon>Streptophyta</taxon>
        <taxon>Embryophyta</taxon>
        <taxon>Tracheophyta</taxon>
        <taxon>Spermatophyta</taxon>
        <taxon>Magnoliopsida</taxon>
        <taxon>eudicotyledons</taxon>
        <taxon>Gunneridae</taxon>
        <taxon>Pentapetalae</taxon>
        <taxon>rosids</taxon>
        <taxon>malvids</taxon>
        <taxon>Malvales</taxon>
        <taxon>Malvaceae</taxon>
        <taxon>Malvoideae</taxon>
        <taxon>Gossypium</taxon>
    </lineage>
</organism>
<evidence type="ECO:0000256" key="7">
    <source>
        <dbReference type="ARBA" id="ARBA00023294"/>
    </source>
</evidence>
<dbReference type="InterPro" id="IPR053793">
    <property type="entry name" value="PB1-like"/>
</dbReference>
<keyword evidence="7 8" id="KW-0927">Auxin signaling pathway</keyword>
<comment type="function">
    <text evidence="8">Aux/IAA proteins are short-lived transcriptional factors that function as repressors of early auxin response genes at low auxin concentrations.</text>
</comment>
<dbReference type="PANTHER" id="PTHR31734:SF157">
    <property type="entry name" value="AUXIN-RESPONSIVE PROTEIN IAA27"/>
    <property type="match status" value="1"/>
</dbReference>
<dbReference type="PROSITE" id="PS51745">
    <property type="entry name" value="PB1"/>
    <property type="match status" value="1"/>
</dbReference>
<dbReference type="PaxDb" id="3635-A0A1U8IJZ8"/>